<feature type="transmembrane region" description="Helical" evidence="2">
    <location>
        <begin position="31"/>
        <end position="52"/>
    </location>
</feature>
<dbReference type="RefSeq" id="WP_073479427.1">
    <property type="nucleotide sequence ID" value="NZ_FQVN01000001.1"/>
</dbReference>
<gene>
    <name evidence="3" type="ORF">SAMN05444320_101212</name>
</gene>
<accession>A0A1M4TVP7</accession>
<sequence>MSAAETTAPAGTPPPVPGAGSSPRLNQPWRALVALAEVVLAALLVVAAVWAWRRGAAVVEFPAWREGEPVQRVTRYFGHWLAGAVGLAVLSGFALLDALRQLVLAVRAGGRGRRRR</sequence>
<proteinExistence type="predicted"/>
<evidence type="ECO:0000313" key="3">
    <source>
        <dbReference type="EMBL" id="SHE48473.1"/>
    </source>
</evidence>
<dbReference type="Proteomes" id="UP000184501">
    <property type="component" value="Unassembled WGS sequence"/>
</dbReference>
<keyword evidence="2" id="KW-0472">Membrane</keyword>
<reference evidence="3 4" key="1">
    <citation type="submission" date="2016-11" db="EMBL/GenBank/DDBJ databases">
        <authorList>
            <person name="Jaros S."/>
            <person name="Januszkiewicz K."/>
            <person name="Wedrychowicz H."/>
        </authorList>
    </citation>
    <scope>NUCLEOTIDE SEQUENCE [LARGE SCALE GENOMIC DNA]</scope>
    <source>
        <strain evidence="3 4">DSM 44523</strain>
    </source>
</reference>
<evidence type="ECO:0000256" key="1">
    <source>
        <dbReference type="SAM" id="MobiDB-lite"/>
    </source>
</evidence>
<name>A0A1M4TVP7_STRHI</name>
<feature type="region of interest" description="Disordered" evidence="1">
    <location>
        <begin position="1"/>
        <end position="22"/>
    </location>
</feature>
<keyword evidence="4" id="KW-1185">Reference proteome</keyword>
<dbReference type="EMBL" id="FQVN01000001">
    <property type="protein sequence ID" value="SHE48473.1"/>
    <property type="molecule type" value="Genomic_DNA"/>
</dbReference>
<keyword evidence="2" id="KW-0812">Transmembrane</keyword>
<organism evidence="3 4">
    <name type="scientific">Streptoalloteichus hindustanus</name>
    <dbReference type="NCBI Taxonomy" id="2017"/>
    <lineage>
        <taxon>Bacteria</taxon>
        <taxon>Bacillati</taxon>
        <taxon>Actinomycetota</taxon>
        <taxon>Actinomycetes</taxon>
        <taxon>Pseudonocardiales</taxon>
        <taxon>Pseudonocardiaceae</taxon>
        <taxon>Streptoalloteichus</taxon>
    </lineage>
</organism>
<feature type="transmembrane region" description="Helical" evidence="2">
    <location>
        <begin position="80"/>
        <end position="106"/>
    </location>
</feature>
<dbReference type="STRING" id="2017.SAMN05444320_101212"/>
<evidence type="ECO:0000256" key="2">
    <source>
        <dbReference type="SAM" id="Phobius"/>
    </source>
</evidence>
<evidence type="ECO:0000313" key="4">
    <source>
        <dbReference type="Proteomes" id="UP000184501"/>
    </source>
</evidence>
<dbReference type="AlphaFoldDB" id="A0A1M4TVP7"/>
<feature type="compositionally biased region" description="Low complexity" evidence="1">
    <location>
        <begin position="1"/>
        <end position="10"/>
    </location>
</feature>
<protein>
    <submittedName>
        <fullName evidence="3">Uncharacterized protein</fullName>
    </submittedName>
</protein>
<keyword evidence="2" id="KW-1133">Transmembrane helix</keyword>